<evidence type="ECO:0000313" key="1">
    <source>
        <dbReference type="EMBL" id="KXZ45309.1"/>
    </source>
</evidence>
<dbReference type="GO" id="GO:0030149">
    <property type="term" value="P:sphingolipid catabolic process"/>
    <property type="evidence" value="ECO:0007669"/>
    <property type="project" value="TreeGrafter"/>
</dbReference>
<dbReference type="Proteomes" id="UP000075714">
    <property type="component" value="Unassembled WGS sequence"/>
</dbReference>
<reference evidence="2" key="1">
    <citation type="journal article" date="2016" name="Nat. Commun.">
        <title>The Gonium pectorale genome demonstrates co-option of cell cycle regulation during the evolution of multicellularity.</title>
        <authorList>
            <person name="Hanschen E.R."/>
            <person name="Marriage T.N."/>
            <person name="Ferris P.J."/>
            <person name="Hamaji T."/>
            <person name="Toyoda A."/>
            <person name="Fujiyama A."/>
            <person name="Neme R."/>
            <person name="Noguchi H."/>
            <person name="Minakuchi Y."/>
            <person name="Suzuki M."/>
            <person name="Kawai-Toyooka H."/>
            <person name="Smith D.R."/>
            <person name="Sparks H."/>
            <person name="Anderson J."/>
            <person name="Bakaric R."/>
            <person name="Luria V."/>
            <person name="Karger A."/>
            <person name="Kirschner M.W."/>
            <person name="Durand P.M."/>
            <person name="Michod R.E."/>
            <person name="Nozaki H."/>
            <person name="Olson B.J."/>
        </authorList>
    </citation>
    <scope>NUCLEOTIDE SEQUENCE [LARGE SCALE GENOMIC DNA]</scope>
    <source>
        <strain evidence="2">NIES-2863</strain>
    </source>
</reference>
<dbReference type="GO" id="GO:0071944">
    <property type="term" value="C:cell periphery"/>
    <property type="evidence" value="ECO:0007669"/>
    <property type="project" value="TreeGrafter"/>
</dbReference>
<evidence type="ECO:0000313" key="2">
    <source>
        <dbReference type="Proteomes" id="UP000075714"/>
    </source>
</evidence>
<dbReference type="GO" id="GO:0046513">
    <property type="term" value="P:ceramide biosynthetic process"/>
    <property type="evidence" value="ECO:0007669"/>
    <property type="project" value="TreeGrafter"/>
</dbReference>
<organism evidence="1 2">
    <name type="scientific">Gonium pectorale</name>
    <name type="common">Green alga</name>
    <dbReference type="NCBI Taxonomy" id="33097"/>
    <lineage>
        <taxon>Eukaryota</taxon>
        <taxon>Viridiplantae</taxon>
        <taxon>Chlorophyta</taxon>
        <taxon>core chlorophytes</taxon>
        <taxon>Chlorophyceae</taxon>
        <taxon>CS clade</taxon>
        <taxon>Chlamydomonadales</taxon>
        <taxon>Volvocaceae</taxon>
        <taxon>Gonium</taxon>
    </lineage>
</organism>
<dbReference type="GO" id="GO:0016020">
    <property type="term" value="C:membrane"/>
    <property type="evidence" value="ECO:0007669"/>
    <property type="project" value="TreeGrafter"/>
</dbReference>
<protein>
    <recommendedName>
        <fullName evidence="3">Ankyrin repeat domain-containing protein</fullName>
    </recommendedName>
</protein>
<evidence type="ECO:0008006" key="3">
    <source>
        <dbReference type="Google" id="ProtNLM"/>
    </source>
</evidence>
<dbReference type="AlphaFoldDB" id="A0A150G600"/>
<dbReference type="EMBL" id="LSYV01000057">
    <property type="protein sequence ID" value="KXZ45309.1"/>
    <property type="molecule type" value="Genomic_DNA"/>
</dbReference>
<keyword evidence="2" id="KW-1185">Reference proteome</keyword>
<dbReference type="SUPFAM" id="SSF140860">
    <property type="entry name" value="Pseudo ankyrin repeat-like"/>
    <property type="match status" value="1"/>
</dbReference>
<dbReference type="InterPro" id="IPR036770">
    <property type="entry name" value="Ankyrin_rpt-contain_sf"/>
</dbReference>
<comment type="caution">
    <text evidence="1">The sequence shown here is derived from an EMBL/GenBank/DDBJ whole genome shotgun (WGS) entry which is preliminary data.</text>
</comment>
<sequence length="487" mass="52319">MSTFAADVMAAPTRDDAATSAAWTWWIIKDRIARFLPRNEVACSLRGVDKATAAMLRSPEFTTMRLSEPVPHHAFAWRWGRPGATRELTLAQRRELLCLTAASGATENLALVKRVAGCRLTAKVCYAAGKAGQLEFCALLAQLGFDMGCAVEGAAAVGHLALCEELMSWAGVQYSPLTCAVAAAEAGHTHIVEWMVRRCEEFGQLEPSSDEAWDLVRAIAKHCDLAALQRFLVQLAGPDVVEAVGGDWGQAIYVMAAAAGSPTPDWRAKVEWLESLDFPQTWHAFTAAAKRPDALERFAWLAQREYPQPGEGGHEDLVAAATVGNEAAVLFLAEGRPDGADFTEVWCAAAEKRHLPVLQKMHAAGRRGHVRDTANAAARNGHLHVLTWLVETPDLGVVLHEDLFEAAAASGSVGLLAWLRERGCPWDVWAFTAAAAHGCGAALEWMAERGCPMPDDGYPFTLAAAGGDMATEKLLRQLGCPPGPPGA</sequence>
<gene>
    <name evidence="1" type="ORF">GPECTOR_56g406</name>
</gene>
<dbReference type="PANTHER" id="PTHR12393">
    <property type="entry name" value="SPHINGOMYELIN PHOSPHODIESTERASE RELATED"/>
    <property type="match status" value="1"/>
</dbReference>
<name>A0A150G600_GONPE</name>
<dbReference type="GO" id="GO:0004620">
    <property type="term" value="F:phospholipase activity"/>
    <property type="evidence" value="ECO:0007669"/>
    <property type="project" value="TreeGrafter"/>
</dbReference>
<dbReference type="PANTHER" id="PTHR12393:SF6">
    <property type="entry name" value="SPHINGOMYELIN PHOSPHODIESTERASE 2"/>
    <property type="match status" value="1"/>
</dbReference>
<dbReference type="GO" id="GO:0005783">
    <property type="term" value="C:endoplasmic reticulum"/>
    <property type="evidence" value="ECO:0007669"/>
    <property type="project" value="TreeGrafter"/>
</dbReference>
<dbReference type="OrthoDB" id="547654at2759"/>
<dbReference type="Gene3D" id="1.25.40.20">
    <property type="entry name" value="Ankyrin repeat-containing domain"/>
    <property type="match status" value="1"/>
</dbReference>
<proteinExistence type="predicted"/>
<accession>A0A150G600</accession>